<feature type="transmembrane region" description="Helical" evidence="2">
    <location>
        <begin position="187"/>
        <end position="206"/>
    </location>
</feature>
<keyword evidence="4" id="KW-1185">Reference proteome</keyword>
<feature type="compositionally biased region" description="Polar residues" evidence="1">
    <location>
        <begin position="933"/>
        <end position="946"/>
    </location>
</feature>
<evidence type="ECO:0000256" key="1">
    <source>
        <dbReference type="SAM" id="MobiDB-lite"/>
    </source>
</evidence>
<proteinExistence type="predicted"/>
<feature type="compositionally biased region" description="Polar residues" evidence="1">
    <location>
        <begin position="1205"/>
        <end position="1214"/>
    </location>
</feature>
<keyword evidence="2" id="KW-0472">Membrane</keyword>
<feature type="compositionally biased region" description="Gly residues" evidence="1">
    <location>
        <begin position="1221"/>
        <end position="1235"/>
    </location>
</feature>
<dbReference type="OrthoDB" id="2575061at2759"/>
<evidence type="ECO:0000313" key="3">
    <source>
        <dbReference type="EMBL" id="KAF5350008.1"/>
    </source>
</evidence>
<evidence type="ECO:0008006" key="5">
    <source>
        <dbReference type="Google" id="ProtNLM"/>
    </source>
</evidence>
<feature type="compositionally biased region" description="Polar residues" evidence="1">
    <location>
        <begin position="563"/>
        <end position="575"/>
    </location>
</feature>
<feature type="compositionally biased region" description="Basic and acidic residues" evidence="1">
    <location>
        <begin position="1236"/>
        <end position="1247"/>
    </location>
</feature>
<sequence>MLLPSKLPRQGSPEESQPNNSSHNNSPSSAVPSPTNNNVADTSQSSSNPPPRMSKDSEGYPSWLPKRPPPPAPTSTMHSSVGVLEPEPDTDPELFASIGGRKPTPRSVRIVSLHGVNPPGRPGPRGQENPRPGQPAKVWSRGTAPPVSSGDEQGGFSYPYYTSTRIPQPKFNAKNLDLRKPVANPSILARLYFFIFPILAFAHLPLQTYFDFNAAYILIQVSKNPNPEAPGVPGSGRNWALAAAAYIACWLAWIVCVFLLYELVYSFIRRWRVKRPLMLPIYLSSPAYTFVSMTSYTNFRFLLYLRLQSWFGENGSVRDGLAETFYWYSQNLPTVALLLPRAGLCLALLFAFSTPEPGTLALASMGISNRDPTFFRRGDGTLTGYARGVLIANATWAAWRILVLLVSWIGLWILSGQGCAGICGPRYRWEEEDNEKTRSSIYSTDNDSNRNVDALAWTWKECTRLRIQDTYELCSNAPGLRWGSSSLPSPGWKQEKGKEVVDADPVEVQRVLAAVGIPTVPPPARRRVITDDFFESPKDEKEIQLQHRESDKGVGPSTLPYPFNQQGSAQVSSQDRVLFPPSPNKSKQTTSQSGTSHTTSKSTSSSGSTESASGSTENDSEEEEDDDDDEAEGEDGFEESEERSAGHASNSMSSLGHPITPSRRYPFGFRHPGGRGNSTSSRSHQSRPSQQSGVSHSGISHSGISYSGVSQSTGNRPSTDSPDSPSSSSDARPRASLSQSSGGSGIPMPPRHPNPQSRTRPPAIPLPVVPSAAAVEFPSIRLRADSGILPGVTTMGAELMQDDAESISSGESASDEHQDEVGLLSPGASNANLAVPGGAELASTSSRSRTGSSARSRANSVRSQPSIPAIRSRVSSFGAAVRSRAQSMLQNVSATSLGVVGTRSRTNSSMARLEEEAAHQLPELPSVARTRDASGSTQESQTSYPYSFSDPRAWEDRGYVSSSSHSHSRSGSASGGENWTFGQPMPFMRPAPASHLREELHSDSSSREEEANENAPRRDSPPVQEITRDFGPVRTPQITHPPQGLVGPGMPGATPMSASVETASAMEVFHSARASPRATSPLRSHTPPEGDDAYDAEAGPSTSSGSHRIDIPWGRYRLNEPYGVLERATPPQRHWQAESERSPSSSPPQVSINRGQTSSGSPSGTGISPPDISTAAPSFVTAPLTMEGTVTTTESSEGRTEQGSLHESSWNVATSRAMRGAGIGNVGIGPGGIGPERGDTMGDWRQR</sequence>
<feature type="compositionally biased region" description="Acidic residues" evidence="1">
    <location>
        <begin position="618"/>
        <end position="641"/>
    </location>
</feature>
<protein>
    <recommendedName>
        <fullName evidence="5">Proteophosphoglycan ppg4</fullName>
    </recommendedName>
</protein>
<feature type="compositionally biased region" description="Low complexity" evidence="1">
    <location>
        <begin position="124"/>
        <end position="135"/>
    </location>
</feature>
<feature type="region of interest" description="Disordered" evidence="1">
    <location>
        <begin position="794"/>
        <end position="869"/>
    </location>
</feature>
<reference evidence="3 4" key="1">
    <citation type="journal article" date="2020" name="ISME J.">
        <title>Uncovering the hidden diversity of litter-decomposition mechanisms in mushroom-forming fungi.</title>
        <authorList>
            <person name="Floudas D."/>
            <person name="Bentzer J."/>
            <person name="Ahren D."/>
            <person name="Johansson T."/>
            <person name="Persson P."/>
            <person name="Tunlid A."/>
        </authorList>
    </citation>
    <scope>NUCLEOTIDE SEQUENCE [LARGE SCALE GENOMIC DNA]</scope>
    <source>
        <strain evidence="3 4">CBS 146.42</strain>
    </source>
</reference>
<feature type="transmembrane region" description="Helical" evidence="2">
    <location>
        <begin position="239"/>
        <end position="265"/>
    </location>
</feature>
<feature type="compositionally biased region" description="Basic and acidic residues" evidence="1">
    <location>
        <begin position="995"/>
        <end position="1020"/>
    </location>
</feature>
<feature type="compositionally biased region" description="Low complexity" evidence="1">
    <location>
        <begin position="1157"/>
        <end position="1173"/>
    </location>
</feature>
<feature type="transmembrane region" description="Helical" evidence="2">
    <location>
        <begin position="397"/>
        <end position="415"/>
    </location>
</feature>
<feature type="compositionally biased region" description="Basic and acidic residues" evidence="1">
    <location>
        <begin position="535"/>
        <end position="552"/>
    </location>
</feature>
<feature type="compositionally biased region" description="Low complexity" evidence="1">
    <location>
        <begin position="13"/>
        <end position="38"/>
    </location>
</feature>
<accession>A0A8H5FV90</accession>
<evidence type="ECO:0000313" key="4">
    <source>
        <dbReference type="Proteomes" id="UP000559027"/>
    </source>
</evidence>
<dbReference type="EMBL" id="JAACJO010000015">
    <property type="protein sequence ID" value="KAF5350008.1"/>
    <property type="molecule type" value="Genomic_DNA"/>
</dbReference>
<feature type="compositionally biased region" description="Low complexity" evidence="1">
    <location>
        <begin position="842"/>
        <end position="863"/>
    </location>
</feature>
<organism evidence="3 4">
    <name type="scientific">Leucocoprinus leucothites</name>
    <dbReference type="NCBI Taxonomy" id="201217"/>
    <lineage>
        <taxon>Eukaryota</taxon>
        <taxon>Fungi</taxon>
        <taxon>Dikarya</taxon>
        <taxon>Basidiomycota</taxon>
        <taxon>Agaricomycotina</taxon>
        <taxon>Agaricomycetes</taxon>
        <taxon>Agaricomycetidae</taxon>
        <taxon>Agaricales</taxon>
        <taxon>Agaricineae</taxon>
        <taxon>Agaricaceae</taxon>
        <taxon>Leucocoprinus</taxon>
    </lineage>
</organism>
<feature type="region of interest" description="Disordered" evidence="1">
    <location>
        <begin position="1"/>
        <end position="153"/>
    </location>
</feature>
<dbReference type="AlphaFoldDB" id="A0A8H5FV90"/>
<feature type="compositionally biased region" description="Low complexity" evidence="1">
    <location>
        <begin position="677"/>
        <end position="738"/>
    </location>
</feature>
<feature type="compositionally biased region" description="Low complexity" evidence="1">
    <location>
        <begin position="585"/>
        <end position="617"/>
    </location>
</feature>
<dbReference type="Proteomes" id="UP000559027">
    <property type="component" value="Unassembled WGS sequence"/>
</dbReference>
<keyword evidence="2" id="KW-1133">Transmembrane helix</keyword>
<name>A0A8H5FV90_9AGAR</name>
<comment type="caution">
    <text evidence="3">The sequence shown here is derived from an EMBL/GenBank/DDBJ whole genome shotgun (WGS) entry which is preliminary data.</text>
</comment>
<evidence type="ECO:0000256" key="2">
    <source>
        <dbReference type="SAM" id="Phobius"/>
    </source>
</evidence>
<feature type="compositionally biased region" description="Low complexity" evidence="1">
    <location>
        <begin position="961"/>
        <end position="976"/>
    </location>
</feature>
<feature type="region of interest" description="Disordered" evidence="1">
    <location>
        <begin position="535"/>
        <end position="766"/>
    </location>
</feature>
<feature type="transmembrane region" description="Helical" evidence="2">
    <location>
        <begin position="277"/>
        <end position="296"/>
    </location>
</feature>
<gene>
    <name evidence="3" type="ORF">D9756_009053</name>
</gene>
<feature type="region of interest" description="Disordered" evidence="1">
    <location>
        <begin position="903"/>
        <end position="1247"/>
    </location>
</feature>
<feature type="compositionally biased region" description="Low complexity" evidence="1">
    <location>
        <begin position="1185"/>
        <end position="1195"/>
    </location>
</feature>
<keyword evidence="2" id="KW-0812">Transmembrane</keyword>